<evidence type="ECO:0000313" key="3">
    <source>
        <dbReference type="Proteomes" id="UP000265515"/>
    </source>
</evidence>
<feature type="compositionally biased region" description="Polar residues" evidence="1">
    <location>
        <begin position="550"/>
        <end position="560"/>
    </location>
</feature>
<dbReference type="Proteomes" id="UP000265515">
    <property type="component" value="Unassembled WGS sequence"/>
</dbReference>
<evidence type="ECO:0000256" key="1">
    <source>
        <dbReference type="SAM" id="MobiDB-lite"/>
    </source>
</evidence>
<feature type="compositionally biased region" description="Low complexity" evidence="1">
    <location>
        <begin position="316"/>
        <end position="331"/>
    </location>
</feature>
<reference evidence="2 3" key="1">
    <citation type="journal article" date="2018" name="Cell">
        <title>The Chara Genome: Secondary Complexity and Implications for Plant Terrestrialization.</title>
        <authorList>
            <person name="Nishiyama T."/>
            <person name="Sakayama H."/>
            <person name="Vries J.D."/>
            <person name="Buschmann H."/>
            <person name="Saint-Marcoux D."/>
            <person name="Ullrich K.K."/>
            <person name="Haas F.B."/>
            <person name="Vanderstraeten L."/>
            <person name="Becker D."/>
            <person name="Lang D."/>
            <person name="Vosolsobe S."/>
            <person name="Rombauts S."/>
            <person name="Wilhelmsson P.K.I."/>
            <person name="Janitza P."/>
            <person name="Kern R."/>
            <person name="Heyl A."/>
            <person name="Rumpler F."/>
            <person name="Villalobos L.I.A.C."/>
            <person name="Clay J.M."/>
            <person name="Skokan R."/>
            <person name="Toyoda A."/>
            <person name="Suzuki Y."/>
            <person name="Kagoshima H."/>
            <person name="Schijlen E."/>
            <person name="Tajeshwar N."/>
            <person name="Catarino B."/>
            <person name="Hetherington A.J."/>
            <person name="Saltykova A."/>
            <person name="Bonnot C."/>
            <person name="Breuninger H."/>
            <person name="Symeonidi A."/>
            <person name="Radhakrishnan G.V."/>
            <person name="Van Nieuwerburgh F."/>
            <person name="Deforce D."/>
            <person name="Chang C."/>
            <person name="Karol K.G."/>
            <person name="Hedrich R."/>
            <person name="Ulvskov P."/>
            <person name="Glockner G."/>
            <person name="Delwiche C.F."/>
            <person name="Petrasek J."/>
            <person name="Van de Peer Y."/>
            <person name="Friml J."/>
            <person name="Beilby M."/>
            <person name="Dolan L."/>
            <person name="Kohara Y."/>
            <person name="Sugano S."/>
            <person name="Fujiyama A."/>
            <person name="Delaux P.-M."/>
            <person name="Quint M."/>
            <person name="TheiBen G."/>
            <person name="Hagemann M."/>
            <person name="Harholt J."/>
            <person name="Dunand C."/>
            <person name="Zachgo S."/>
            <person name="Langdale J."/>
            <person name="Maumus F."/>
            <person name="Straeten D.V.D."/>
            <person name="Gould S.B."/>
            <person name="Rensing S.A."/>
        </authorList>
    </citation>
    <scope>NUCLEOTIDE SEQUENCE [LARGE SCALE GENOMIC DNA]</scope>
    <source>
        <strain evidence="2 3">S276</strain>
    </source>
</reference>
<organism evidence="2 3">
    <name type="scientific">Chara braunii</name>
    <name type="common">Braun's stonewort</name>
    <dbReference type="NCBI Taxonomy" id="69332"/>
    <lineage>
        <taxon>Eukaryota</taxon>
        <taxon>Viridiplantae</taxon>
        <taxon>Streptophyta</taxon>
        <taxon>Charophyceae</taxon>
        <taxon>Charales</taxon>
        <taxon>Characeae</taxon>
        <taxon>Chara</taxon>
    </lineage>
</organism>
<feature type="compositionally biased region" description="Basic and acidic residues" evidence="1">
    <location>
        <begin position="422"/>
        <end position="439"/>
    </location>
</feature>
<feature type="region of interest" description="Disordered" evidence="1">
    <location>
        <begin position="74"/>
        <end position="99"/>
    </location>
</feature>
<feature type="region of interest" description="Disordered" evidence="1">
    <location>
        <begin position="296"/>
        <end position="560"/>
    </location>
</feature>
<sequence length="560" mass="59572">MPLRESARLWEGVTTGGVVSGGSKVEEGGRGGVAQGLIKGAHIGSGTRWVVEEMVGERDQESRRWVEDRDFEGKAACGRKGSGPTGSGKRPLWSGRERRCPRGGVCQGSGCIQMWSAGEAIGRGREDTRGEEHVRNWGRVGIGVTRGEWLAGGGNQGRRDRVSIRRGVGGGRDESGPGGGKRQGRRDRGYSPTWGGGEGERILAETSFRRGVGGGAIGTGGGGEPMSREKGKRGRISVSYTHLDVYKRQDNPLFPRIPTWSGGEARDAVGRGVGGRRSGEGEKILATGACRDRDYEGRVACGRKKSRPTGSGEHPTWSGRGSDWDGGSRTGEQGEGEAGTNLGPGGKRRGCRDRGCSPTWSVGEAIRRGREDTHGEGRVGTNMGQGERGKDVGNGDAVRRGVGGRRSGEGEKTQEHPTWSGRGRDRDGGEEKAGGERGGDVGIGDKQSKLEWGRGDREREGRNSRGRICQESGGASGDFEGRVSCGRKNQGRRDGVSVRRGVGRETIEKRVEDARGEGGEDRRDRGEGGDEGSEEKFGREEGKGKDGTWLCSSTCQSSLL</sequence>
<name>A0A388K2Y9_CHABU</name>
<evidence type="ECO:0000313" key="2">
    <source>
        <dbReference type="EMBL" id="GBG64434.1"/>
    </source>
</evidence>
<proteinExistence type="predicted"/>
<feature type="compositionally biased region" description="Basic and acidic residues" evidence="1">
    <location>
        <begin position="446"/>
        <end position="463"/>
    </location>
</feature>
<comment type="caution">
    <text evidence="2">The sequence shown here is derived from an EMBL/GenBank/DDBJ whole genome shotgun (WGS) entry which is preliminary data.</text>
</comment>
<feature type="compositionally biased region" description="Basic and acidic residues" evidence="1">
    <location>
        <begin position="406"/>
        <end position="415"/>
    </location>
</feature>
<gene>
    <name evidence="2" type="ORF">CBR_g44319</name>
</gene>
<protein>
    <submittedName>
        <fullName evidence="2">Uncharacterized protein</fullName>
    </submittedName>
</protein>
<dbReference type="Gramene" id="GBG64434">
    <property type="protein sequence ID" value="GBG64434"/>
    <property type="gene ID" value="CBR_g44319"/>
</dbReference>
<accession>A0A388K2Y9</accession>
<feature type="compositionally biased region" description="Basic and acidic residues" evidence="1">
    <location>
        <begin position="365"/>
        <end position="377"/>
    </location>
</feature>
<dbReference type="AlphaFoldDB" id="A0A388K2Y9"/>
<dbReference type="EMBL" id="BFEA01000050">
    <property type="protein sequence ID" value="GBG64434.1"/>
    <property type="molecule type" value="Genomic_DNA"/>
</dbReference>
<feature type="compositionally biased region" description="Basic and acidic residues" evidence="1">
    <location>
        <begin position="491"/>
        <end position="546"/>
    </location>
</feature>
<feature type="compositionally biased region" description="Basic and acidic residues" evidence="1">
    <location>
        <begin position="387"/>
        <end position="399"/>
    </location>
</feature>
<feature type="region of interest" description="Disordered" evidence="1">
    <location>
        <begin position="147"/>
        <end position="234"/>
    </location>
</feature>
<keyword evidence="3" id="KW-1185">Reference proteome</keyword>
<feature type="compositionally biased region" description="Gly residues" evidence="1">
    <location>
        <begin position="211"/>
        <end position="224"/>
    </location>
</feature>